<dbReference type="Proteomes" id="UP000694660">
    <property type="component" value="Unassembled WGS sequence"/>
</dbReference>
<feature type="transmembrane region" description="Helical" evidence="5">
    <location>
        <begin position="21"/>
        <end position="43"/>
    </location>
</feature>
<dbReference type="RefSeq" id="WP_214361488.1">
    <property type="nucleotide sequence ID" value="NZ_JAEKFT010000010.1"/>
</dbReference>
<keyword evidence="7" id="KW-1185">Reference proteome</keyword>
<evidence type="ECO:0000256" key="4">
    <source>
        <dbReference type="ARBA" id="ARBA00023136"/>
    </source>
</evidence>
<dbReference type="InterPro" id="IPR019109">
    <property type="entry name" value="MamF_MmsF"/>
</dbReference>
<proteinExistence type="predicted"/>
<name>A0A944H8U1_DENI1</name>
<organism evidence="6 7">
    <name type="scientific">Denitromonas iodatirespirans</name>
    <dbReference type="NCBI Taxonomy" id="2795389"/>
    <lineage>
        <taxon>Bacteria</taxon>
        <taxon>Pseudomonadati</taxon>
        <taxon>Pseudomonadota</taxon>
        <taxon>Betaproteobacteria</taxon>
        <taxon>Rhodocyclales</taxon>
        <taxon>Zoogloeaceae</taxon>
        <taxon>Denitromonas</taxon>
    </lineage>
</organism>
<reference evidence="7" key="1">
    <citation type="journal article" date="2022" name="ISME J.">
        <title>Genetic and phylogenetic analysis of dissimilatory iodate-reducing bacteria identifies potential niches across the world's oceans.</title>
        <authorList>
            <person name="Reyes-Umana V."/>
            <person name="Henning Z."/>
            <person name="Lee K."/>
            <person name="Barnum T.P."/>
            <person name="Coates J.D."/>
        </authorList>
    </citation>
    <scope>NUCLEOTIDE SEQUENCE [LARGE SCALE GENOMIC DNA]</scope>
    <source>
        <strain evidence="7">IR12</strain>
    </source>
</reference>
<evidence type="ECO:0000313" key="7">
    <source>
        <dbReference type="Proteomes" id="UP000694660"/>
    </source>
</evidence>
<feature type="transmembrane region" description="Helical" evidence="5">
    <location>
        <begin position="63"/>
        <end position="84"/>
    </location>
</feature>
<sequence>MAPTPDAVSEEGQALAVAAEALYLINLMVVPGLAFLGIVWLWLTKRKAATALARCHLDQVFFASLWAGVLLVVANAAIILLGGYDSPNTWVVVILYFTTCHTTLICFGAIGLARALAGKGYRFPLIGRPCDV</sequence>
<evidence type="ECO:0008006" key="8">
    <source>
        <dbReference type="Google" id="ProtNLM"/>
    </source>
</evidence>
<evidence type="ECO:0000256" key="2">
    <source>
        <dbReference type="ARBA" id="ARBA00022692"/>
    </source>
</evidence>
<gene>
    <name evidence="6" type="ORF">I8J34_11190</name>
</gene>
<keyword evidence="2 5" id="KW-0812">Transmembrane</keyword>
<accession>A0A944H8U1</accession>
<protein>
    <recommendedName>
        <fullName evidence="8">Cytochrome C oxidase subunit III</fullName>
    </recommendedName>
</protein>
<keyword evidence="4 5" id="KW-0472">Membrane</keyword>
<dbReference type="AlphaFoldDB" id="A0A944H8U1"/>
<comment type="caution">
    <text evidence="6">The sequence shown here is derived from an EMBL/GenBank/DDBJ whole genome shotgun (WGS) entry which is preliminary data.</text>
</comment>
<comment type="subcellular location">
    <subcellularLocation>
        <location evidence="1">Membrane</location>
        <topology evidence="1">Multi-pass membrane protein</topology>
    </subcellularLocation>
</comment>
<feature type="transmembrane region" description="Helical" evidence="5">
    <location>
        <begin position="90"/>
        <end position="113"/>
    </location>
</feature>
<keyword evidence="3 5" id="KW-1133">Transmembrane helix</keyword>
<dbReference type="EMBL" id="JAEKFT010000010">
    <property type="protein sequence ID" value="MBT0961735.1"/>
    <property type="molecule type" value="Genomic_DNA"/>
</dbReference>
<evidence type="ECO:0000256" key="1">
    <source>
        <dbReference type="ARBA" id="ARBA00004141"/>
    </source>
</evidence>
<evidence type="ECO:0000313" key="6">
    <source>
        <dbReference type="EMBL" id="MBT0961735.1"/>
    </source>
</evidence>
<evidence type="ECO:0000256" key="5">
    <source>
        <dbReference type="SAM" id="Phobius"/>
    </source>
</evidence>
<dbReference type="Pfam" id="PF09685">
    <property type="entry name" value="MamF_MmsF"/>
    <property type="match status" value="1"/>
</dbReference>
<evidence type="ECO:0000256" key="3">
    <source>
        <dbReference type="ARBA" id="ARBA00022989"/>
    </source>
</evidence>